<keyword evidence="5" id="KW-0238">DNA-binding</keyword>
<dbReference type="GO" id="GO:0008270">
    <property type="term" value="F:zinc ion binding"/>
    <property type="evidence" value="ECO:0007669"/>
    <property type="project" value="UniProtKB-KW"/>
</dbReference>
<dbReference type="FunFam" id="3.30.160.60:FF:002090">
    <property type="entry name" value="Zinc finger protein 473"/>
    <property type="match status" value="1"/>
</dbReference>
<evidence type="ECO:0000256" key="6">
    <source>
        <dbReference type="PROSITE-ProRule" id="PRU00042"/>
    </source>
</evidence>
<feature type="region of interest" description="Disordered" evidence="7">
    <location>
        <begin position="376"/>
        <end position="402"/>
    </location>
</feature>
<dbReference type="InterPro" id="IPR013087">
    <property type="entry name" value="Znf_C2H2_type"/>
</dbReference>
<proteinExistence type="predicted"/>
<dbReference type="PROSITE" id="PS00028">
    <property type="entry name" value="ZINC_FINGER_C2H2_1"/>
    <property type="match status" value="3"/>
</dbReference>
<feature type="compositionally biased region" description="Low complexity" evidence="7">
    <location>
        <begin position="68"/>
        <end position="84"/>
    </location>
</feature>
<dbReference type="SUPFAM" id="SSF57667">
    <property type="entry name" value="beta-beta-alpha zinc fingers"/>
    <property type="match status" value="3"/>
</dbReference>
<dbReference type="PANTHER" id="PTHR23226">
    <property type="entry name" value="ZINC FINGER AND SCAN DOMAIN-CONTAINING"/>
    <property type="match status" value="1"/>
</dbReference>
<reference evidence="9" key="1">
    <citation type="submission" date="2025-08" db="UniProtKB">
        <authorList>
            <consortium name="Ensembl"/>
        </authorList>
    </citation>
    <scope>IDENTIFICATION</scope>
</reference>
<feature type="compositionally biased region" description="Basic and acidic residues" evidence="7">
    <location>
        <begin position="217"/>
        <end position="229"/>
    </location>
</feature>
<feature type="domain" description="C2H2-type" evidence="8">
    <location>
        <begin position="304"/>
        <end position="331"/>
    </location>
</feature>
<evidence type="ECO:0000256" key="5">
    <source>
        <dbReference type="ARBA" id="ARBA00023125"/>
    </source>
</evidence>
<dbReference type="Gene3D" id="3.30.160.60">
    <property type="entry name" value="Classic Zinc Finger"/>
    <property type="match status" value="5"/>
</dbReference>
<reference evidence="9" key="2">
    <citation type="submission" date="2025-09" db="UniProtKB">
        <authorList>
            <consortium name="Ensembl"/>
        </authorList>
    </citation>
    <scope>IDENTIFICATION</scope>
</reference>
<dbReference type="SMART" id="SM00355">
    <property type="entry name" value="ZnF_C2H2"/>
    <property type="match status" value="4"/>
</dbReference>
<feature type="domain" description="C2H2-type" evidence="8">
    <location>
        <begin position="332"/>
        <end position="359"/>
    </location>
</feature>
<evidence type="ECO:0000313" key="9">
    <source>
        <dbReference type="Ensembl" id="ENSCUSP00005012405.1"/>
    </source>
</evidence>
<feature type="domain" description="C2H2-type" evidence="8">
    <location>
        <begin position="248"/>
        <end position="275"/>
    </location>
</feature>
<dbReference type="FunFam" id="3.30.160.60:FF:000358">
    <property type="entry name" value="zinc finger protein 24"/>
    <property type="match status" value="1"/>
</dbReference>
<dbReference type="Proteomes" id="UP000694563">
    <property type="component" value="Unassembled WGS sequence"/>
</dbReference>
<keyword evidence="2" id="KW-0677">Repeat</keyword>
<dbReference type="GO" id="GO:0000978">
    <property type="term" value="F:RNA polymerase II cis-regulatory region sequence-specific DNA binding"/>
    <property type="evidence" value="ECO:0007669"/>
    <property type="project" value="TreeGrafter"/>
</dbReference>
<dbReference type="AlphaFoldDB" id="A0A8C3UD31"/>
<dbReference type="PANTHER" id="PTHR23226:SF377">
    <property type="entry name" value="ZINC FINGER AND SCAN DOMAIN-CONTAINING PROTEIN 20"/>
    <property type="match status" value="1"/>
</dbReference>
<sequence>MTQQCPGRPAAPSVPHLDPTCAPRAPAPPARGIWGGGRGAAPRPGPPALWWRQRLQWGPSAGGSGREPSAAPGRAAPAPSLPLGWDAAGFGGKREPALGAGPGGSRRREGETGLKNRMVKRCTWEEKVGLFRRRRNSSRKKSMTKSRDTGGGAEMGSCTRFHPSLYLQPLPHPRWSTLVFSPSSGLSFPRLRGMEDEEKPWRSLTRKGCKPSPGSSEEERPSLSREGGRRSRQSSELVEKPPGGEKPHKCLECGKGFRYRSRLIWHHMTHTVEKPYKCGNCGKNFSDTSKLLQHQVIHTGERPYTCSECGKSFRWSSDLRKHQRIHTGERPYMCPLCDKRFQTSSDCLKYERIHREERPFRCPDCGKGFSTTPTSLSTGASTLGRGPTSVLSVGRASHRAQP</sequence>
<evidence type="ECO:0000256" key="4">
    <source>
        <dbReference type="ARBA" id="ARBA00022833"/>
    </source>
</evidence>
<dbReference type="InterPro" id="IPR036236">
    <property type="entry name" value="Znf_C2H2_sf"/>
</dbReference>
<dbReference type="Pfam" id="PF00096">
    <property type="entry name" value="zf-C2H2"/>
    <property type="match status" value="3"/>
</dbReference>
<feature type="compositionally biased region" description="Basic and acidic residues" evidence="7">
    <location>
        <begin position="237"/>
        <end position="247"/>
    </location>
</feature>
<keyword evidence="4" id="KW-0862">Zinc</keyword>
<feature type="region of interest" description="Disordered" evidence="7">
    <location>
        <begin position="186"/>
        <end position="247"/>
    </location>
</feature>
<evidence type="ECO:0000313" key="10">
    <source>
        <dbReference type="Proteomes" id="UP000694563"/>
    </source>
</evidence>
<dbReference type="Ensembl" id="ENSCUST00005012918.1">
    <property type="protein sequence ID" value="ENSCUSP00005012405.1"/>
    <property type="gene ID" value="ENSCUSG00005007965.1"/>
</dbReference>
<protein>
    <recommendedName>
        <fullName evidence="8">C2H2-type domain-containing protein</fullName>
    </recommendedName>
</protein>
<evidence type="ECO:0000259" key="8">
    <source>
        <dbReference type="PROSITE" id="PS50157"/>
    </source>
</evidence>
<feature type="region of interest" description="Disordered" evidence="7">
    <location>
        <begin position="1"/>
        <end position="115"/>
    </location>
</feature>
<feature type="domain" description="C2H2-type" evidence="8">
    <location>
        <begin position="276"/>
        <end position="303"/>
    </location>
</feature>
<organism evidence="9 10">
    <name type="scientific">Catharus ustulatus</name>
    <name type="common">Russet-backed thrush</name>
    <name type="synonym">Hylocichla ustulatus</name>
    <dbReference type="NCBI Taxonomy" id="91951"/>
    <lineage>
        <taxon>Eukaryota</taxon>
        <taxon>Metazoa</taxon>
        <taxon>Chordata</taxon>
        <taxon>Craniata</taxon>
        <taxon>Vertebrata</taxon>
        <taxon>Euteleostomi</taxon>
        <taxon>Archelosauria</taxon>
        <taxon>Archosauria</taxon>
        <taxon>Dinosauria</taxon>
        <taxon>Saurischia</taxon>
        <taxon>Theropoda</taxon>
        <taxon>Coelurosauria</taxon>
        <taxon>Aves</taxon>
        <taxon>Neognathae</taxon>
        <taxon>Neoaves</taxon>
        <taxon>Telluraves</taxon>
        <taxon>Australaves</taxon>
        <taxon>Passeriformes</taxon>
        <taxon>Turdidae</taxon>
        <taxon>Catharus</taxon>
    </lineage>
</organism>
<keyword evidence="10" id="KW-1185">Reference proteome</keyword>
<evidence type="ECO:0000256" key="3">
    <source>
        <dbReference type="ARBA" id="ARBA00022771"/>
    </source>
</evidence>
<feature type="region of interest" description="Disordered" evidence="7">
    <location>
        <begin position="133"/>
        <end position="156"/>
    </location>
</feature>
<evidence type="ECO:0000256" key="7">
    <source>
        <dbReference type="SAM" id="MobiDB-lite"/>
    </source>
</evidence>
<name>A0A8C3UD31_CATUS</name>
<feature type="compositionally biased region" description="Basic residues" evidence="7">
    <location>
        <begin position="133"/>
        <end position="144"/>
    </location>
</feature>
<dbReference type="FunFam" id="3.30.160.60:FF:000690">
    <property type="entry name" value="Zinc finger protein 354C"/>
    <property type="match status" value="1"/>
</dbReference>
<keyword evidence="1" id="KW-0479">Metal-binding</keyword>
<keyword evidence="3 6" id="KW-0863">Zinc-finger</keyword>
<evidence type="ECO:0000256" key="1">
    <source>
        <dbReference type="ARBA" id="ARBA00022723"/>
    </source>
</evidence>
<dbReference type="PROSITE" id="PS50157">
    <property type="entry name" value="ZINC_FINGER_C2H2_2"/>
    <property type="match status" value="4"/>
</dbReference>
<evidence type="ECO:0000256" key="2">
    <source>
        <dbReference type="ARBA" id="ARBA00022737"/>
    </source>
</evidence>
<dbReference type="GO" id="GO:0000981">
    <property type="term" value="F:DNA-binding transcription factor activity, RNA polymerase II-specific"/>
    <property type="evidence" value="ECO:0007669"/>
    <property type="project" value="TreeGrafter"/>
</dbReference>
<dbReference type="FunFam" id="3.30.160.60:FF:001171">
    <property type="entry name" value="Zinc finger protein 236"/>
    <property type="match status" value="1"/>
</dbReference>
<accession>A0A8C3UD31</accession>